<dbReference type="InterPro" id="IPR007834">
    <property type="entry name" value="DSS1_SEM1"/>
</dbReference>
<keyword evidence="2" id="KW-0647">Proteasome</keyword>
<evidence type="ECO:0000256" key="2">
    <source>
        <dbReference type="RuleBase" id="RU369057"/>
    </source>
</evidence>
<feature type="compositionally biased region" description="Basic and acidic residues" evidence="3">
    <location>
        <begin position="62"/>
        <end position="74"/>
    </location>
</feature>
<keyword evidence="2" id="KW-0539">Nucleus</keyword>
<proteinExistence type="inferred from homology"/>
<dbReference type="GO" id="GO:0005634">
    <property type="term" value="C:nucleus"/>
    <property type="evidence" value="ECO:0007669"/>
    <property type="project" value="UniProtKB-SubCell"/>
</dbReference>
<dbReference type="OrthoDB" id="10433550at2759"/>
<dbReference type="Proteomes" id="UP000232323">
    <property type="component" value="Unassembled WGS sequence"/>
</dbReference>
<evidence type="ECO:0000256" key="3">
    <source>
        <dbReference type="SAM" id="MobiDB-lite"/>
    </source>
</evidence>
<dbReference type="GO" id="GO:0006406">
    <property type="term" value="P:mRNA export from nucleus"/>
    <property type="evidence" value="ECO:0007669"/>
    <property type="project" value="UniProtKB-UniRule"/>
</dbReference>
<comment type="function">
    <text evidence="2">Component of the 26S proteasome, a multiprotein complex involved in the ATP-dependent degradation of ubiquitinated proteins.</text>
</comment>
<dbReference type="GO" id="GO:0008541">
    <property type="term" value="C:proteasome regulatory particle, lid subcomplex"/>
    <property type="evidence" value="ECO:0007669"/>
    <property type="project" value="UniProtKB-UniRule"/>
</dbReference>
<evidence type="ECO:0000313" key="5">
    <source>
        <dbReference type="Proteomes" id="UP000232323"/>
    </source>
</evidence>
<keyword evidence="5" id="KW-1185">Reference proteome</keyword>
<comment type="caution">
    <text evidence="4">The sequence shown here is derived from an EMBL/GenBank/DDBJ whole genome shotgun (WGS) entry which is preliminary data.</text>
</comment>
<comment type="similarity">
    <text evidence="1 2">Belongs to the DSS1/SEM1 family.</text>
</comment>
<dbReference type="GO" id="GO:0043248">
    <property type="term" value="P:proteasome assembly"/>
    <property type="evidence" value="ECO:0007669"/>
    <property type="project" value="UniProtKB-UniRule"/>
</dbReference>
<evidence type="ECO:0000313" key="4">
    <source>
        <dbReference type="EMBL" id="GAX80845.1"/>
    </source>
</evidence>
<dbReference type="EMBL" id="BEGY01000057">
    <property type="protein sequence ID" value="GAX80845.1"/>
    <property type="molecule type" value="Genomic_DNA"/>
</dbReference>
<accession>A0A250XCM4</accession>
<gene>
    <name evidence="4" type="ORF">CEUSTIGMA_g8280.t1</name>
</gene>
<feature type="compositionally biased region" description="Basic and acidic residues" evidence="3">
    <location>
        <begin position="28"/>
        <end position="46"/>
    </location>
</feature>
<comment type="subcellular location">
    <subcellularLocation>
        <location evidence="2">Nucleus</location>
    </subcellularLocation>
</comment>
<evidence type="ECO:0000256" key="1">
    <source>
        <dbReference type="ARBA" id="ARBA00034491"/>
    </source>
</evidence>
<feature type="region of interest" description="Disordered" evidence="3">
    <location>
        <begin position="28"/>
        <end position="74"/>
    </location>
</feature>
<dbReference type="Pfam" id="PF05160">
    <property type="entry name" value="DSS1_SEM1"/>
    <property type="match status" value="1"/>
</dbReference>
<protein>
    <recommendedName>
        <fullName evidence="2">26S proteasome complex subunit SEM1</fullName>
    </recommendedName>
</protein>
<dbReference type="SMART" id="SM01385">
    <property type="entry name" value="DSS1_SEM1"/>
    <property type="match status" value="1"/>
</dbReference>
<organism evidence="4 5">
    <name type="scientific">Chlamydomonas eustigma</name>
    <dbReference type="NCBI Taxonomy" id="1157962"/>
    <lineage>
        <taxon>Eukaryota</taxon>
        <taxon>Viridiplantae</taxon>
        <taxon>Chlorophyta</taxon>
        <taxon>core chlorophytes</taxon>
        <taxon>Chlorophyceae</taxon>
        <taxon>CS clade</taxon>
        <taxon>Chlamydomonadales</taxon>
        <taxon>Chlamydomonadaceae</taxon>
        <taxon>Chlamydomonas</taxon>
    </lineage>
</organism>
<name>A0A250XCM4_9CHLO</name>
<reference evidence="4 5" key="1">
    <citation type="submission" date="2017-08" db="EMBL/GenBank/DDBJ databases">
        <title>Acidophilic green algal genome provides insights into adaptation to an acidic environment.</title>
        <authorList>
            <person name="Hirooka S."/>
            <person name="Hirose Y."/>
            <person name="Kanesaki Y."/>
            <person name="Higuchi S."/>
            <person name="Fujiwara T."/>
            <person name="Onuma R."/>
            <person name="Era A."/>
            <person name="Ohbayashi R."/>
            <person name="Uzuka A."/>
            <person name="Nozaki H."/>
            <person name="Yoshikawa H."/>
            <person name="Miyagishima S.Y."/>
        </authorList>
    </citation>
    <scope>NUCLEOTIDE SEQUENCE [LARGE SCALE GENOMIC DNA]</scope>
    <source>
        <strain evidence="4 5">NIES-2499</strain>
    </source>
</reference>
<dbReference type="AlphaFoldDB" id="A0A250XCM4"/>
<sequence>MEVEKKPETAIKDQELHVVEEDLFEDFKTEQTWGGHEDDAENKPLWEEDWDDQESAGPDFQAKLRDELDKSMKE</sequence>